<dbReference type="SUPFAM" id="SSF49899">
    <property type="entry name" value="Concanavalin A-like lectins/glucanases"/>
    <property type="match status" value="1"/>
</dbReference>
<sequence length="297" mass="32125" precursor="true">MTDRRPCLPLLLALAATAPATAADGPLPASMAESLTFAVSFDDGLDADLARGDPTFYSSASASREDPVEGIAGPGLERLAEGGRAGGALRFSPENTRAHFYRVPGNLPYTPPGSGPDGWSGTISYFLSLDPETDLPPRFADPIQITDSAWNDAAIWTDFTRDDRPRVFRLGVLADLEVWNPENKDFETMPASEKPVVVVDQTPFASGRWTHVAITFDRFNTGRADGEARLYLDGRPQGTVSGRNQVYTWDPDEAVVFLGLGYAGLMDDLMVFDRPLSADEVATLAEIARDGSPLLDR</sequence>
<dbReference type="InterPro" id="IPR013320">
    <property type="entry name" value="ConA-like_dom_sf"/>
</dbReference>
<dbReference type="EMBL" id="CP036426">
    <property type="protein sequence ID" value="QDV38665.1"/>
    <property type="molecule type" value="Genomic_DNA"/>
</dbReference>
<accession>A0A518HCS1</accession>
<keyword evidence="1" id="KW-0732">Signal</keyword>
<dbReference type="KEGG" id="tpla:ElP_66200"/>
<evidence type="ECO:0000313" key="2">
    <source>
        <dbReference type="EMBL" id="QDV38665.1"/>
    </source>
</evidence>
<feature type="chain" id="PRO_5021756232" description="LamG-like jellyroll fold domain-containing protein" evidence="1">
    <location>
        <begin position="23"/>
        <end position="297"/>
    </location>
</feature>
<dbReference type="RefSeq" id="WP_145277341.1">
    <property type="nucleotide sequence ID" value="NZ_CP036426.1"/>
</dbReference>
<evidence type="ECO:0008006" key="4">
    <source>
        <dbReference type="Google" id="ProtNLM"/>
    </source>
</evidence>
<protein>
    <recommendedName>
        <fullName evidence="4">LamG-like jellyroll fold domain-containing protein</fullName>
    </recommendedName>
</protein>
<dbReference type="OrthoDB" id="257393at2"/>
<dbReference type="Pfam" id="PF13385">
    <property type="entry name" value="Laminin_G_3"/>
    <property type="match status" value="1"/>
</dbReference>
<proteinExistence type="predicted"/>
<organism evidence="2 3">
    <name type="scientific">Tautonia plasticadhaerens</name>
    <dbReference type="NCBI Taxonomy" id="2527974"/>
    <lineage>
        <taxon>Bacteria</taxon>
        <taxon>Pseudomonadati</taxon>
        <taxon>Planctomycetota</taxon>
        <taxon>Planctomycetia</taxon>
        <taxon>Isosphaerales</taxon>
        <taxon>Isosphaeraceae</taxon>
        <taxon>Tautonia</taxon>
    </lineage>
</organism>
<keyword evidence="3" id="KW-1185">Reference proteome</keyword>
<name>A0A518HCS1_9BACT</name>
<dbReference type="AlphaFoldDB" id="A0A518HCS1"/>
<dbReference type="Proteomes" id="UP000317835">
    <property type="component" value="Chromosome"/>
</dbReference>
<evidence type="ECO:0000256" key="1">
    <source>
        <dbReference type="SAM" id="SignalP"/>
    </source>
</evidence>
<gene>
    <name evidence="2" type="ORF">ElP_66200</name>
</gene>
<dbReference type="Gene3D" id="2.60.120.200">
    <property type="match status" value="1"/>
</dbReference>
<evidence type="ECO:0000313" key="3">
    <source>
        <dbReference type="Proteomes" id="UP000317835"/>
    </source>
</evidence>
<reference evidence="2 3" key="1">
    <citation type="submission" date="2019-02" db="EMBL/GenBank/DDBJ databases">
        <title>Deep-cultivation of Planctomycetes and their phenomic and genomic characterization uncovers novel biology.</title>
        <authorList>
            <person name="Wiegand S."/>
            <person name="Jogler M."/>
            <person name="Boedeker C."/>
            <person name="Pinto D."/>
            <person name="Vollmers J."/>
            <person name="Rivas-Marin E."/>
            <person name="Kohn T."/>
            <person name="Peeters S.H."/>
            <person name="Heuer A."/>
            <person name="Rast P."/>
            <person name="Oberbeckmann S."/>
            <person name="Bunk B."/>
            <person name="Jeske O."/>
            <person name="Meyerdierks A."/>
            <person name="Storesund J.E."/>
            <person name="Kallscheuer N."/>
            <person name="Luecker S."/>
            <person name="Lage O.M."/>
            <person name="Pohl T."/>
            <person name="Merkel B.J."/>
            <person name="Hornburger P."/>
            <person name="Mueller R.-W."/>
            <person name="Bruemmer F."/>
            <person name="Labrenz M."/>
            <person name="Spormann A.M."/>
            <person name="Op den Camp H."/>
            <person name="Overmann J."/>
            <person name="Amann R."/>
            <person name="Jetten M.S.M."/>
            <person name="Mascher T."/>
            <person name="Medema M.H."/>
            <person name="Devos D.P."/>
            <person name="Kaster A.-K."/>
            <person name="Ovreas L."/>
            <person name="Rohde M."/>
            <person name="Galperin M.Y."/>
            <person name="Jogler C."/>
        </authorList>
    </citation>
    <scope>NUCLEOTIDE SEQUENCE [LARGE SCALE GENOMIC DNA]</scope>
    <source>
        <strain evidence="2 3">ElP</strain>
    </source>
</reference>
<feature type="signal peptide" evidence="1">
    <location>
        <begin position="1"/>
        <end position="22"/>
    </location>
</feature>